<dbReference type="Gene3D" id="3.90.79.10">
    <property type="entry name" value="Nucleoside Triphosphate Pyrophosphohydrolase"/>
    <property type="match status" value="1"/>
</dbReference>
<evidence type="ECO:0000313" key="3">
    <source>
        <dbReference type="Proteomes" id="UP000289257"/>
    </source>
</evidence>
<dbReference type="InterPro" id="IPR000086">
    <property type="entry name" value="NUDIX_hydrolase_dom"/>
</dbReference>
<dbReference type="AlphaFoldDB" id="A0A4Q0AI55"/>
<dbReference type="InterPro" id="IPR015797">
    <property type="entry name" value="NUDIX_hydrolase-like_dom_sf"/>
</dbReference>
<feature type="domain" description="Nudix hydrolase" evidence="1">
    <location>
        <begin position="70"/>
        <end position="143"/>
    </location>
</feature>
<accession>A0A4Q0AI55</accession>
<comment type="caution">
    <text evidence="2">The sequence shown here is derived from an EMBL/GenBank/DDBJ whole genome shotgun (WGS) entry which is preliminary data.</text>
</comment>
<dbReference type="Proteomes" id="UP000289257">
    <property type="component" value="Unassembled WGS sequence"/>
</dbReference>
<proteinExistence type="predicted"/>
<sequence>MYVHTVRFRDLRPPKSDTNLFSYHLNKLVKNGLVLKVDGGYTLNLLGLSYVDRVGTKDKTIQMQPKIITMLLIQNSDGDILLQRRIKQPYIHAWTLPYGTLGINDPSIILAAKRAVREKLRLQNQAMRHIGDCYIRVQADSHMLSTTLAHIFKFNCDDIATSDTMMWARPHKLREYVLAPAVEEIVSRGFFNDPFFFEEFDVSWSISKKAS</sequence>
<dbReference type="Pfam" id="PF00293">
    <property type="entry name" value="NUDIX"/>
    <property type="match status" value="1"/>
</dbReference>
<evidence type="ECO:0000313" key="2">
    <source>
        <dbReference type="EMBL" id="RWZ78298.1"/>
    </source>
</evidence>
<reference evidence="2" key="1">
    <citation type="submission" date="2019-01" db="EMBL/GenBank/DDBJ databases">
        <title>Genomic signatures and co-occurrence patterns of the ultra-small Saccharimodia (Patescibacteria phylum) suggest a symbiotic lifestyle.</title>
        <authorList>
            <person name="Lemos L."/>
            <person name="Medeiros J."/>
            <person name="Andreote F."/>
            <person name="Fernandes G."/>
            <person name="Varani A."/>
            <person name="Oliveira G."/>
            <person name="Pylro V."/>
        </authorList>
    </citation>
    <scope>NUCLEOTIDE SEQUENCE [LARGE SCALE GENOMIC DNA]</scope>
    <source>
        <strain evidence="2">AMD02</strain>
    </source>
</reference>
<dbReference type="SUPFAM" id="SSF55811">
    <property type="entry name" value="Nudix"/>
    <property type="match status" value="1"/>
</dbReference>
<dbReference type="EMBL" id="SCKX01000001">
    <property type="protein sequence ID" value="RWZ78298.1"/>
    <property type="molecule type" value="Genomic_DNA"/>
</dbReference>
<keyword evidence="3" id="KW-1185">Reference proteome</keyword>
<protein>
    <submittedName>
        <fullName evidence="2">NUDIX domain-containing protein</fullName>
    </submittedName>
</protein>
<gene>
    <name evidence="2" type="ORF">EOT05_00850</name>
</gene>
<name>A0A4Q0AI55_9BACT</name>
<dbReference type="CDD" id="cd02883">
    <property type="entry name" value="NUDIX_Hydrolase"/>
    <property type="match status" value="1"/>
</dbReference>
<evidence type="ECO:0000259" key="1">
    <source>
        <dbReference type="Pfam" id="PF00293"/>
    </source>
</evidence>
<organism evidence="2 3">
    <name type="scientific">Candidatus Microsaccharimonas sossegonensis</name>
    <dbReference type="NCBI Taxonomy" id="2506948"/>
    <lineage>
        <taxon>Bacteria</taxon>
        <taxon>Candidatus Saccharimonadota</taxon>
        <taxon>Candidatus Saccharimonadia</taxon>
        <taxon>Candidatus Saccharimonadales</taxon>
        <taxon>Candidatus Saccharimonadaceae</taxon>
        <taxon>Candidatus Microsaccharimonas</taxon>
    </lineage>
</organism>